<keyword evidence="3" id="KW-1185">Reference proteome</keyword>
<dbReference type="Proteomes" id="UP000053558">
    <property type="component" value="Unassembled WGS sequence"/>
</dbReference>
<feature type="region of interest" description="Disordered" evidence="1">
    <location>
        <begin position="411"/>
        <end position="435"/>
    </location>
</feature>
<accession>A0A5M3MVW7</accession>
<feature type="compositionally biased region" description="Basic and acidic residues" evidence="1">
    <location>
        <begin position="481"/>
        <end position="499"/>
    </location>
</feature>
<dbReference type="KEGG" id="cput:CONPUDRAFT_81282"/>
<dbReference type="AlphaFoldDB" id="A0A5M3MVW7"/>
<evidence type="ECO:0000313" key="2">
    <source>
        <dbReference type="EMBL" id="EIW83283.1"/>
    </source>
</evidence>
<evidence type="ECO:0000256" key="1">
    <source>
        <dbReference type="SAM" id="MobiDB-lite"/>
    </source>
</evidence>
<sequence>MDWSTVHEIMPTVIAPPLFPPSVSRSNMEQDQKFSGPNDILAASLTTGVFFDVMFLAYTRRGSSKNSLLRPEPIYATSRVLEDVGVDVTSDECSMWKRVSPSGAPSRSELYDYEEDSDVDEDEQQVLEELVPEPVDADTLTDHDSDCVTVEHSPTDSSCTTSDLASIQKALHQMYTQHLPTYVITGVSHRTWRAFIYYCYTKQVNFASLTSMQTQIDTHASTQAPLCSPKSMYRLAMKLNIPTLAEKALRDLKTKLTVDNVLPESLSKFAATYPEVREITTSLLLKHRCTPEIIQSLPAQVERMLSGEMPHVKPVLLALLGAQAPSPVISTLHQVISSTAPKPFQSSFSLFGGRNTESFRTIHPTVSEKTVIASMGENGEDKFDSTSAYEPKVADVAAAGNVAAEFTPTDDVAKPLFDPDSTVEPTPTLSHTDTKNDSLIDIVPICSAPAEVKKKKEKKSTKEKSPRQEEEKRRKKNKEKKRVEEDIRRMMSSIDENHE</sequence>
<dbReference type="OrthoDB" id="6359816at2759"/>
<dbReference type="EMBL" id="JH711576">
    <property type="protein sequence ID" value="EIW83283.1"/>
    <property type="molecule type" value="Genomic_DNA"/>
</dbReference>
<gene>
    <name evidence="2" type="ORF">CONPUDRAFT_81282</name>
</gene>
<dbReference type="RefSeq" id="XP_007766555.1">
    <property type="nucleotide sequence ID" value="XM_007768365.1"/>
</dbReference>
<feature type="compositionally biased region" description="Basic and acidic residues" evidence="1">
    <location>
        <begin position="460"/>
        <end position="472"/>
    </location>
</feature>
<comment type="caution">
    <text evidence="2">The sequence shown here is derived from an EMBL/GenBank/DDBJ whole genome shotgun (WGS) entry which is preliminary data.</text>
</comment>
<feature type="region of interest" description="Disordered" evidence="1">
    <location>
        <begin position="450"/>
        <end position="499"/>
    </location>
</feature>
<organism evidence="2 3">
    <name type="scientific">Coniophora puteana (strain RWD-64-598)</name>
    <name type="common">Brown rot fungus</name>
    <dbReference type="NCBI Taxonomy" id="741705"/>
    <lineage>
        <taxon>Eukaryota</taxon>
        <taxon>Fungi</taxon>
        <taxon>Dikarya</taxon>
        <taxon>Basidiomycota</taxon>
        <taxon>Agaricomycotina</taxon>
        <taxon>Agaricomycetes</taxon>
        <taxon>Agaricomycetidae</taxon>
        <taxon>Boletales</taxon>
        <taxon>Coniophorineae</taxon>
        <taxon>Coniophoraceae</taxon>
        <taxon>Coniophora</taxon>
    </lineage>
</organism>
<proteinExistence type="predicted"/>
<name>A0A5M3MVW7_CONPW</name>
<dbReference type="Gene3D" id="3.30.710.10">
    <property type="entry name" value="Potassium Channel Kv1.1, Chain A"/>
    <property type="match status" value="1"/>
</dbReference>
<dbReference type="GeneID" id="19210213"/>
<evidence type="ECO:0000313" key="3">
    <source>
        <dbReference type="Proteomes" id="UP000053558"/>
    </source>
</evidence>
<protein>
    <submittedName>
        <fullName evidence="2">Uncharacterized protein</fullName>
    </submittedName>
</protein>
<reference evidence="3" key="1">
    <citation type="journal article" date="2012" name="Science">
        <title>The Paleozoic origin of enzymatic lignin decomposition reconstructed from 31 fungal genomes.</title>
        <authorList>
            <person name="Floudas D."/>
            <person name="Binder M."/>
            <person name="Riley R."/>
            <person name="Barry K."/>
            <person name="Blanchette R.A."/>
            <person name="Henrissat B."/>
            <person name="Martinez A.T."/>
            <person name="Otillar R."/>
            <person name="Spatafora J.W."/>
            <person name="Yadav J.S."/>
            <person name="Aerts A."/>
            <person name="Benoit I."/>
            <person name="Boyd A."/>
            <person name="Carlson A."/>
            <person name="Copeland A."/>
            <person name="Coutinho P.M."/>
            <person name="de Vries R.P."/>
            <person name="Ferreira P."/>
            <person name="Findley K."/>
            <person name="Foster B."/>
            <person name="Gaskell J."/>
            <person name="Glotzer D."/>
            <person name="Gorecki P."/>
            <person name="Heitman J."/>
            <person name="Hesse C."/>
            <person name="Hori C."/>
            <person name="Igarashi K."/>
            <person name="Jurgens J.A."/>
            <person name="Kallen N."/>
            <person name="Kersten P."/>
            <person name="Kohler A."/>
            <person name="Kuees U."/>
            <person name="Kumar T.K.A."/>
            <person name="Kuo A."/>
            <person name="LaButti K."/>
            <person name="Larrondo L.F."/>
            <person name="Lindquist E."/>
            <person name="Ling A."/>
            <person name="Lombard V."/>
            <person name="Lucas S."/>
            <person name="Lundell T."/>
            <person name="Martin R."/>
            <person name="McLaughlin D.J."/>
            <person name="Morgenstern I."/>
            <person name="Morin E."/>
            <person name="Murat C."/>
            <person name="Nagy L.G."/>
            <person name="Nolan M."/>
            <person name="Ohm R.A."/>
            <person name="Patyshakuliyeva A."/>
            <person name="Rokas A."/>
            <person name="Ruiz-Duenas F.J."/>
            <person name="Sabat G."/>
            <person name="Salamov A."/>
            <person name="Samejima M."/>
            <person name="Schmutz J."/>
            <person name="Slot J.C."/>
            <person name="St John F."/>
            <person name="Stenlid J."/>
            <person name="Sun H."/>
            <person name="Sun S."/>
            <person name="Syed K."/>
            <person name="Tsang A."/>
            <person name="Wiebenga A."/>
            <person name="Young D."/>
            <person name="Pisabarro A."/>
            <person name="Eastwood D.C."/>
            <person name="Martin F."/>
            <person name="Cullen D."/>
            <person name="Grigoriev I.V."/>
            <person name="Hibbett D.S."/>
        </authorList>
    </citation>
    <scope>NUCLEOTIDE SEQUENCE [LARGE SCALE GENOMIC DNA]</scope>
    <source>
        <strain evidence="3">RWD-64-598 SS2</strain>
    </source>
</reference>
<dbReference type="InterPro" id="IPR011333">
    <property type="entry name" value="SKP1/BTB/POZ_sf"/>
</dbReference>